<evidence type="ECO:0000259" key="2">
    <source>
        <dbReference type="PROSITE" id="PS50022"/>
    </source>
</evidence>
<evidence type="ECO:0000256" key="1">
    <source>
        <dbReference type="ARBA" id="ARBA00006865"/>
    </source>
</evidence>
<comment type="similarity">
    <text evidence="1">Belongs to the glycosyl hydrolase 16 family.</text>
</comment>
<evidence type="ECO:0000313" key="4">
    <source>
        <dbReference type="EMBL" id="MFC3146874.1"/>
    </source>
</evidence>
<feature type="domain" description="F5/8 type C" evidence="2">
    <location>
        <begin position="1"/>
        <end position="140"/>
    </location>
</feature>
<proteinExistence type="inferred from homology"/>
<dbReference type="InterPro" id="IPR008979">
    <property type="entry name" value="Galactose-bd-like_sf"/>
</dbReference>
<dbReference type="Gene3D" id="2.60.120.200">
    <property type="match status" value="1"/>
</dbReference>
<comment type="caution">
    <text evidence="4">The sequence shown here is derived from an EMBL/GenBank/DDBJ whole genome shotgun (WGS) entry which is preliminary data.</text>
</comment>
<sequence length="446" mass="49466">MSLGKRAYASTTQDRASDPQFAIDNSASTRWASGIAANAWYMVDLGAPAQISRVEIDWETAFSSRYLIEVSNDRTTWTPASTVVTKTMNGNTLPPLADRVNITASGTWRYVRMNSTERGWRAGDGSQYGVSMYDFRVYGTGGSSTMPDPIPGPAAPGNGPYQLVWSDEFDSAATPTPVDTGKWDYEIGDGCPSLCGWGNGERQYYTNNIENVFMQNGLLNITLRKNHLNRAYTSGRLKTLGKYEFTYGRVAARIRIQTPPSSGPGAKDGPVAVWGAFWTLGKDVVDPYVGWPHSGELDVMENIGYSWWYSSALHGPGYYGGGSIGGSYNKTDSSTGVVLGNLPEYRSGDWNEYEMEWGPDQVEFRLNGRTFRTVTRAEVEARGYWVYDKPNFLILNLAYDGAYPRGYRTNPQNFTGATTSNGLPTVAENAFPHTMQVDWVRVYQRR</sequence>
<gene>
    <name evidence="4" type="ORF">ACFOEN_04365</name>
</gene>
<dbReference type="InterPro" id="IPR013320">
    <property type="entry name" value="ConA-like_dom_sf"/>
</dbReference>
<dbReference type="Pfam" id="PF00722">
    <property type="entry name" value="Glyco_hydro_16"/>
    <property type="match status" value="1"/>
</dbReference>
<dbReference type="SUPFAM" id="SSF49899">
    <property type="entry name" value="Concanavalin A-like lectins/glucanases"/>
    <property type="match status" value="1"/>
</dbReference>
<evidence type="ECO:0000313" key="5">
    <source>
        <dbReference type="Proteomes" id="UP001595556"/>
    </source>
</evidence>
<dbReference type="CDD" id="cd08023">
    <property type="entry name" value="GH16_laminarinase_like"/>
    <property type="match status" value="1"/>
</dbReference>
<dbReference type="PANTHER" id="PTHR10963">
    <property type="entry name" value="GLYCOSYL HYDROLASE-RELATED"/>
    <property type="match status" value="1"/>
</dbReference>
<keyword evidence="5" id="KW-1185">Reference proteome</keyword>
<dbReference type="EMBL" id="JBHRTI010000003">
    <property type="protein sequence ID" value="MFC3146874.1"/>
    <property type="molecule type" value="Genomic_DNA"/>
</dbReference>
<feature type="domain" description="GH16" evidence="3">
    <location>
        <begin position="169"/>
        <end position="446"/>
    </location>
</feature>
<dbReference type="PANTHER" id="PTHR10963:SF55">
    <property type="entry name" value="GLYCOSIDE HYDROLASE FAMILY 16 PROTEIN"/>
    <property type="match status" value="1"/>
</dbReference>
<name>A0ABV7H347_9BURK</name>
<dbReference type="InterPro" id="IPR050546">
    <property type="entry name" value="Glycosyl_Hydrlase_16"/>
</dbReference>
<organism evidence="4 5">
    <name type="scientific">Piscinibacterium candidicorallinum</name>
    <dbReference type="NCBI Taxonomy" id="1793872"/>
    <lineage>
        <taxon>Bacteria</taxon>
        <taxon>Pseudomonadati</taxon>
        <taxon>Pseudomonadota</taxon>
        <taxon>Betaproteobacteria</taxon>
        <taxon>Burkholderiales</taxon>
        <taxon>Piscinibacterium</taxon>
    </lineage>
</organism>
<dbReference type="PROSITE" id="PS50022">
    <property type="entry name" value="FA58C_3"/>
    <property type="match status" value="1"/>
</dbReference>
<dbReference type="SUPFAM" id="SSF49785">
    <property type="entry name" value="Galactose-binding domain-like"/>
    <property type="match status" value="1"/>
</dbReference>
<dbReference type="PROSITE" id="PS51762">
    <property type="entry name" value="GH16_2"/>
    <property type="match status" value="1"/>
</dbReference>
<dbReference type="RefSeq" id="WP_377302545.1">
    <property type="nucleotide sequence ID" value="NZ_JBHRTI010000003.1"/>
</dbReference>
<dbReference type="Gene3D" id="2.60.120.260">
    <property type="entry name" value="Galactose-binding domain-like"/>
    <property type="match status" value="1"/>
</dbReference>
<dbReference type="Proteomes" id="UP001595556">
    <property type="component" value="Unassembled WGS sequence"/>
</dbReference>
<evidence type="ECO:0000259" key="3">
    <source>
        <dbReference type="PROSITE" id="PS51762"/>
    </source>
</evidence>
<protein>
    <submittedName>
        <fullName evidence="4">Discoidin domain-containing protein</fullName>
    </submittedName>
</protein>
<dbReference type="Pfam" id="PF00754">
    <property type="entry name" value="F5_F8_type_C"/>
    <property type="match status" value="1"/>
</dbReference>
<accession>A0ABV7H347</accession>
<reference evidence="5" key="1">
    <citation type="journal article" date="2019" name="Int. J. Syst. Evol. Microbiol.">
        <title>The Global Catalogue of Microorganisms (GCM) 10K type strain sequencing project: providing services to taxonomists for standard genome sequencing and annotation.</title>
        <authorList>
            <consortium name="The Broad Institute Genomics Platform"/>
            <consortium name="The Broad Institute Genome Sequencing Center for Infectious Disease"/>
            <person name="Wu L."/>
            <person name="Ma J."/>
        </authorList>
    </citation>
    <scope>NUCLEOTIDE SEQUENCE [LARGE SCALE GENOMIC DNA]</scope>
    <source>
        <strain evidence="5">KCTC 52168</strain>
    </source>
</reference>
<dbReference type="InterPro" id="IPR000757">
    <property type="entry name" value="Beta-glucanase-like"/>
</dbReference>
<dbReference type="InterPro" id="IPR000421">
    <property type="entry name" value="FA58C"/>
</dbReference>